<evidence type="ECO:0000256" key="1">
    <source>
        <dbReference type="ARBA" id="ARBA00004370"/>
    </source>
</evidence>
<feature type="region of interest" description="Disordered" evidence="11">
    <location>
        <begin position="1053"/>
        <end position="1085"/>
    </location>
</feature>
<dbReference type="GO" id="GO:0005737">
    <property type="term" value="C:cytoplasm"/>
    <property type="evidence" value="ECO:0007669"/>
    <property type="project" value="UniProtKB-SubCell"/>
</dbReference>
<dbReference type="InterPro" id="IPR000219">
    <property type="entry name" value="DH_dom"/>
</dbReference>
<feature type="compositionally biased region" description="Polar residues" evidence="11">
    <location>
        <begin position="143"/>
        <end position="155"/>
    </location>
</feature>
<feature type="compositionally biased region" description="Polar residues" evidence="11">
    <location>
        <begin position="309"/>
        <end position="319"/>
    </location>
</feature>
<dbReference type="InterPro" id="IPR002219">
    <property type="entry name" value="PKC_DAG/PE"/>
</dbReference>
<dbReference type="Pfam" id="PF00621">
    <property type="entry name" value="RhoGEF"/>
    <property type="match status" value="1"/>
</dbReference>
<evidence type="ECO:0000259" key="13">
    <source>
        <dbReference type="PROSITE" id="PS50081"/>
    </source>
</evidence>
<dbReference type="GO" id="GO:0016020">
    <property type="term" value="C:membrane"/>
    <property type="evidence" value="ECO:0007669"/>
    <property type="project" value="UniProtKB-SubCell"/>
</dbReference>
<feature type="compositionally biased region" description="Basic and acidic residues" evidence="11">
    <location>
        <begin position="157"/>
        <end position="166"/>
    </location>
</feature>
<comment type="subcellular location">
    <subcellularLocation>
        <location evidence="2">Cytoplasm</location>
    </subcellularLocation>
    <subcellularLocation>
        <location evidence="1">Membrane</location>
    </subcellularLocation>
</comment>
<dbReference type="InterPro" id="IPR035899">
    <property type="entry name" value="DBL_dom_sf"/>
</dbReference>
<dbReference type="PROSITE" id="PS50106">
    <property type="entry name" value="PDZ"/>
    <property type="match status" value="1"/>
</dbReference>
<dbReference type="SUPFAM" id="SSF50156">
    <property type="entry name" value="PDZ domain-like"/>
    <property type="match status" value="1"/>
</dbReference>
<feature type="domain" description="PDZ" evidence="14">
    <location>
        <begin position="47"/>
        <end position="111"/>
    </location>
</feature>
<dbReference type="InterPro" id="IPR001478">
    <property type="entry name" value="PDZ"/>
</dbReference>
<dbReference type="PROSITE" id="PS50081">
    <property type="entry name" value="ZF_DAG_PE_2"/>
    <property type="match status" value="1"/>
</dbReference>
<dbReference type="SUPFAM" id="SSF48097">
    <property type="entry name" value="Regulator of G-protein signaling, RGS"/>
    <property type="match status" value="1"/>
</dbReference>
<dbReference type="RefSeq" id="XP_028966609.1">
    <property type="nucleotide sequence ID" value="XM_029110776.1"/>
</dbReference>
<dbReference type="InterPro" id="IPR046349">
    <property type="entry name" value="C1-like_sf"/>
</dbReference>
<dbReference type="InterPro" id="IPR036034">
    <property type="entry name" value="PDZ_sf"/>
</dbReference>
<dbReference type="InterPro" id="IPR044926">
    <property type="entry name" value="RGS_subdomain_2"/>
</dbReference>
<dbReference type="Pfam" id="PF09128">
    <property type="entry name" value="RGS-like"/>
    <property type="match status" value="1"/>
</dbReference>
<evidence type="ECO:0000256" key="8">
    <source>
        <dbReference type="ARBA" id="ARBA00022833"/>
    </source>
</evidence>
<evidence type="ECO:0000313" key="15">
    <source>
        <dbReference type="Proteomes" id="UP000694867"/>
    </source>
</evidence>
<evidence type="ECO:0000256" key="10">
    <source>
        <dbReference type="ARBA" id="ARBA00023136"/>
    </source>
</evidence>
<dbReference type="InterPro" id="IPR041020">
    <property type="entry name" value="PH_16"/>
</dbReference>
<evidence type="ECO:0000259" key="12">
    <source>
        <dbReference type="PROSITE" id="PS50010"/>
    </source>
</evidence>
<feature type="domain" description="DH" evidence="12">
    <location>
        <begin position="843"/>
        <end position="1029"/>
    </location>
</feature>
<dbReference type="KEGG" id="goe:100899878"/>
<sequence>MDRLRLGSFSKGDNMTRRSMSHVLTGPPTVLEAPSETGHNIQQSARCVIVQRDERGYGLTVLGDNPVFVQEVTAGGAAARAGVQVGDRILKVNGTLVTSANHQEVVQMIRSGQYVALTLIGPSPGQHPPTQQRSLPALSRGTSFIQGSLTPNQTKSAKRDDGRTDHITAPQPVDADIMAQCNNTTLQTYQKMLSESLRQKQQLQLKLGADATADSNLRSDLENVQRTIDKLKKQMEHVRHGSKIATTPPPLGSREATPDIAKQPPRRSKGAAICPKMASSASMENITSPSGTPPTVSSLSTPTRGNRLGNHQRQRSSPDSLIYRSPNEEAALWPTSPTSDSLAKPPTGESADIGGAPNEAFEFDDDDSSPLLQQQQYGHTKPMANRPLPPLPSLLGGQDIPESRGSFEHQDSAESEAGICLLVDQTPSTYDEGGAVNLGESLLKGWKMLRQPVEVAMFLHYLLQNNINPAPFLFFVIVEQYKSGKPQDMCKWAYEITSTFLAPNAPLCIDPGLDDDVLQTIDAYMRLVDENLQVNELELRDIFGRARMTATSHLKPQLEEFQREIESKTVDYSQSMIDSSGGDSNADILKHWETVLLTSCRSLFPLQDPVENLPNQKSAMLSAIATVLKLTVVKSESGLRALEHIPTFVSKEKFRLKLFPQRSKKPVMMSTLGHSFQGQHYNRVTGCSVCQDILWGVGDQGLQCSNCEMNIHKQCFKSVDENCVGEGTRAKKPARRPTNMFRSHDNDSATDLDKLSAGSAPLSANKPVVRSESFRQRRENRNSYRKRSDPNIPRSKSDVADDRPNVGKTAYSDSDMDCEDELPKWADLVDFETVRLMKPKEKKRQEVLNELFHTERLHVRKLKILNSVYYKPLVKLLDQSLLDKLFPNLQELINIHSGLNVEMKAKRKAEPVIGNVGKVMLDFFTGEGGANLEVAIATFCKDQTTALEELKAKQKKDPKLQQFLAEASMKKECAKLHLKEIIATSHQRLTKYPMLLDQVLKYTQPGEEYDQIFTARENSKRILAKVNRTIGEIANQNRVRDVEKHLEVWPPKEKEAVNESRFKEEKKTDGESGSKKKQQKHAEHHVVHPLFSEPTLSKHKLIHEGVLEWKLTKQKTIDITAMLFDDFLVLLQKQDEKYHLRYHQIYISDDKRVTYPPVIDVPRQDYKNSIAVRDVATNKLGFFLVTLKQHSIYEFVAKSVSDKNKWLDKIQNLEKYLREEDVEDVPLIVTPSTASATEEPKDASKPIIRRPEEDRVYQILKEDSLLEFKAAVTVEPPVTQSLETAQQVATLPAQLQKIDEEIFRLMNEKYIRVAKMMGLPSEQTLLEISARQTPDDDHAARDPLGLIVNVISSTRELQTLISEALKAPAAAVSETSDTPPPDNQRMFPGTCCANAPHKPSIPAHEALTICRRLNASCMALSQVVGMFDTKGIFASTTETDSIAGHVDRLTSAIDNATLVDNDDSDPLYVNLSPNNNPEDISPAATSAIVVVAADDESNNNAAAAEIPE</sequence>
<dbReference type="CDD" id="cd13329">
    <property type="entry name" value="PH_RhoGEF"/>
    <property type="match status" value="1"/>
</dbReference>
<keyword evidence="8" id="KW-0862">Zinc</keyword>
<dbReference type="InterPro" id="IPR001849">
    <property type="entry name" value="PH_domain"/>
</dbReference>
<evidence type="ECO:0000256" key="6">
    <source>
        <dbReference type="ARBA" id="ARBA00022658"/>
    </source>
</evidence>
<dbReference type="SUPFAM" id="SSF57889">
    <property type="entry name" value="Cysteine-rich domain"/>
    <property type="match status" value="1"/>
</dbReference>
<feature type="region of interest" description="Disordered" evidence="11">
    <location>
        <begin position="1"/>
        <end position="20"/>
    </location>
</feature>
<evidence type="ECO:0000256" key="2">
    <source>
        <dbReference type="ARBA" id="ARBA00004496"/>
    </source>
</evidence>
<dbReference type="InterPro" id="IPR015212">
    <property type="entry name" value="RGS-like_dom"/>
</dbReference>
<dbReference type="GeneID" id="100899878"/>
<dbReference type="Gene3D" id="3.30.60.20">
    <property type="match status" value="1"/>
</dbReference>
<dbReference type="PROSITE" id="PS00479">
    <property type="entry name" value="ZF_DAG_PE_1"/>
    <property type="match status" value="1"/>
</dbReference>
<keyword evidence="15" id="KW-1185">Reference proteome</keyword>
<gene>
    <name evidence="16" type="primary">LOC100899878</name>
</gene>
<evidence type="ECO:0000256" key="9">
    <source>
        <dbReference type="ARBA" id="ARBA00023054"/>
    </source>
</evidence>
<feature type="region of interest" description="Disordered" evidence="11">
    <location>
        <begin position="143"/>
        <end position="169"/>
    </location>
</feature>
<dbReference type="Proteomes" id="UP000694867">
    <property type="component" value="Unplaced"/>
</dbReference>
<evidence type="ECO:0000313" key="16">
    <source>
        <dbReference type="RefSeq" id="XP_028966609.1"/>
    </source>
</evidence>
<dbReference type="Gene3D" id="1.20.900.10">
    <property type="entry name" value="Dbl homology (DH) domain"/>
    <property type="match status" value="1"/>
</dbReference>
<dbReference type="PANTHER" id="PTHR45872">
    <property type="entry name" value="RHO GUANINE NUCLEOTIDE EXCHANGE FACTOR 2, ISOFORM D"/>
    <property type="match status" value="1"/>
</dbReference>
<dbReference type="Gene3D" id="1.10.167.10">
    <property type="entry name" value="Regulator of G-protein Signalling 4, domain 2"/>
    <property type="match status" value="1"/>
</dbReference>
<keyword evidence="9" id="KW-0175">Coiled coil</keyword>
<dbReference type="SMART" id="SM00233">
    <property type="entry name" value="PH"/>
    <property type="match status" value="1"/>
</dbReference>
<dbReference type="GO" id="GO:0001664">
    <property type="term" value="F:G protein-coupled receptor binding"/>
    <property type="evidence" value="ECO:0007669"/>
    <property type="project" value="TreeGrafter"/>
</dbReference>
<dbReference type="Pfam" id="PF00130">
    <property type="entry name" value="C1_1"/>
    <property type="match status" value="1"/>
</dbReference>
<dbReference type="SMART" id="SM00325">
    <property type="entry name" value="RhoGEF"/>
    <property type="match status" value="1"/>
</dbReference>
<evidence type="ECO:0000256" key="4">
    <source>
        <dbReference type="ARBA" id="ARBA00022490"/>
    </source>
</evidence>
<dbReference type="Pfam" id="PF00595">
    <property type="entry name" value="PDZ"/>
    <property type="match status" value="1"/>
</dbReference>
<dbReference type="Pfam" id="PF17838">
    <property type="entry name" value="PH_16"/>
    <property type="match status" value="1"/>
</dbReference>
<dbReference type="Gene3D" id="2.30.42.10">
    <property type="match status" value="1"/>
</dbReference>
<feature type="region of interest" description="Disordered" evidence="11">
    <location>
        <begin position="233"/>
        <end position="411"/>
    </location>
</feature>
<reference evidence="16" key="1">
    <citation type="submission" date="2025-08" db="UniProtKB">
        <authorList>
            <consortium name="RefSeq"/>
        </authorList>
    </citation>
    <scope>IDENTIFICATION</scope>
</reference>
<dbReference type="SMART" id="SM00228">
    <property type="entry name" value="PDZ"/>
    <property type="match status" value="1"/>
</dbReference>
<dbReference type="GO" id="GO:0005085">
    <property type="term" value="F:guanyl-nucleotide exchange factor activity"/>
    <property type="evidence" value="ECO:0007669"/>
    <property type="project" value="UniProtKB-KW"/>
</dbReference>
<dbReference type="SUPFAM" id="SSF48065">
    <property type="entry name" value="DBL homology domain (DH-domain)"/>
    <property type="match status" value="1"/>
</dbReference>
<dbReference type="SMART" id="SM00109">
    <property type="entry name" value="C1"/>
    <property type="match status" value="1"/>
</dbReference>
<accession>A0AAJ7SDQ4</accession>
<feature type="compositionally biased region" description="Basic and acidic residues" evidence="11">
    <location>
        <begin position="772"/>
        <end position="805"/>
    </location>
</feature>
<dbReference type="GO" id="GO:0046872">
    <property type="term" value="F:metal ion binding"/>
    <property type="evidence" value="ECO:0007669"/>
    <property type="project" value="UniProtKB-KW"/>
</dbReference>
<dbReference type="GO" id="GO:0005096">
    <property type="term" value="F:GTPase activator activity"/>
    <property type="evidence" value="ECO:0007669"/>
    <property type="project" value="UniProtKB-KW"/>
</dbReference>
<keyword evidence="4" id="KW-0963">Cytoplasm</keyword>
<feature type="region of interest" description="Disordered" evidence="11">
    <location>
        <begin position="728"/>
        <end position="815"/>
    </location>
</feature>
<proteinExistence type="predicted"/>
<keyword evidence="7" id="KW-0479">Metal-binding</keyword>
<feature type="compositionally biased region" description="Basic and acidic residues" evidence="11">
    <location>
        <begin position="401"/>
        <end position="411"/>
    </location>
</feature>
<feature type="compositionally biased region" description="Low complexity" evidence="11">
    <location>
        <begin position="287"/>
        <end position="303"/>
    </location>
</feature>
<keyword evidence="6" id="KW-0344">Guanine-nucleotide releasing factor</keyword>
<dbReference type="PANTHER" id="PTHR45872:SF2">
    <property type="entry name" value="RHO GUANINE NUCLEOTIDE EXCHANGE FACTOR 2, ISOFORM D"/>
    <property type="match status" value="1"/>
</dbReference>
<evidence type="ECO:0000256" key="3">
    <source>
        <dbReference type="ARBA" id="ARBA00022468"/>
    </source>
</evidence>
<feature type="domain" description="Phorbol-ester/DAG-type" evidence="13">
    <location>
        <begin position="673"/>
        <end position="723"/>
    </location>
</feature>
<feature type="compositionally biased region" description="Basic and acidic residues" evidence="11">
    <location>
        <begin position="742"/>
        <end position="754"/>
    </location>
</feature>
<evidence type="ECO:0000256" key="5">
    <source>
        <dbReference type="ARBA" id="ARBA00022553"/>
    </source>
</evidence>
<name>A0AAJ7SDQ4_9ACAR</name>
<keyword evidence="3" id="KW-0343">GTPase activation</keyword>
<organism evidence="15 16">
    <name type="scientific">Galendromus occidentalis</name>
    <name type="common">western predatory mite</name>
    <dbReference type="NCBI Taxonomy" id="34638"/>
    <lineage>
        <taxon>Eukaryota</taxon>
        <taxon>Metazoa</taxon>
        <taxon>Ecdysozoa</taxon>
        <taxon>Arthropoda</taxon>
        <taxon>Chelicerata</taxon>
        <taxon>Arachnida</taxon>
        <taxon>Acari</taxon>
        <taxon>Parasitiformes</taxon>
        <taxon>Mesostigmata</taxon>
        <taxon>Gamasina</taxon>
        <taxon>Phytoseioidea</taxon>
        <taxon>Phytoseiidae</taxon>
        <taxon>Typhlodrominae</taxon>
        <taxon>Galendromus</taxon>
    </lineage>
</organism>
<evidence type="ECO:0000256" key="11">
    <source>
        <dbReference type="SAM" id="MobiDB-lite"/>
    </source>
</evidence>
<dbReference type="CDD" id="cd00160">
    <property type="entry name" value="RhoGEF"/>
    <property type="match status" value="1"/>
</dbReference>
<evidence type="ECO:0000259" key="14">
    <source>
        <dbReference type="PROSITE" id="PS50106"/>
    </source>
</evidence>
<dbReference type="InterPro" id="IPR036305">
    <property type="entry name" value="RGS_sf"/>
</dbReference>
<dbReference type="GO" id="GO:0007186">
    <property type="term" value="P:G protein-coupled receptor signaling pathway"/>
    <property type="evidence" value="ECO:0007669"/>
    <property type="project" value="TreeGrafter"/>
</dbReference>
<dbReference type="SUPFAM" id="SSF50729">
    <property type="entry name" value="PH domain-like"/>
    <property type="match status" value="1"/>
</dbReference>
<dbReference type="PROSITE" id="PS50010">
    <property type="entry name" value="DH_2"/>
    <property type="match status" value="1"/>
</dbReference>
<protein>
    <submittedName>
        <fullName evidence="16">Rho guanine nucleotide exchange factor 11</fullName>
    </submittedName>
</protein>
<evidence type="ECO:0000256" key="7">
    <source>
        <dbReference type="ARBA" id="ARBA00022723"/>
    </source>
</evidence>
<dbReference type="Gene3D" id="2.30.29.30">
    <property type="entry name" value="Pleckstrin-homology domain (PH domain)/Phosphotyrosine-binding domain (PTB)"/>
    <property type="match status" value="1"/>
</dbReference>
<dbReference type="InterPro" id="IPR011993">
    <property type="entry name" value="PH-like_dom_sf"/>
</dbReference>
<dbReference type="CTD" id="36915"/>
<keyword evidence="5" id="KW-0597">Phosphoprotein</keyword>
<keyword evidence="10" id="KW-0472">Membrane</keyword>